<gene>
    <name evidence="10" type="ORF">J3R30DRAFT_1431367</name>
</gene>
<comment type="subcellular location">
    <subcellularLocation>
        <location evidence="2 8">Nucleus</location>
        <location evidence="2 8">Nucleolus</location>
    </subcellularLocation>
</comment>
<dbReference type="InterPro" id="IPR005579">
    <property type="entry name" value="Cgr1-like"/>
</dbReference>
<evidence type="ECO:0000256" key="3">
    <source>
        <dbReference type="ARBA" id="ARBA00007869"/>
    </source>
</evidence>
<dbReference type="Pfam" id="PF03879">
    <property type="entry name" value="Cgr1"/>
    <property type="match status" value="1"/>
</dbReference>
<keyword evidence="11" id="KW-1185">Reference proteome</keyword>
<feature type="compositionally biased region" description="Basic residues" evidence="9">
    <location>
        <begin position="104"/>
        <end position="124"/>
    </location>
</feature>
<evidence type="ECO:0000313" key="10">
    <source>
        <dbReference type="EMBL" id="KAJ4485982.1"/>
    </source>
</evidence>
<evidence type="ECO:0000256" key="5">
    <source>
        <dbReference type="ARBA" id="ARBA00022552"/>
    </source>
</evidence>
<keyword evidence="6" id="KW-0175">Coiled coil</keyword>
<accession>A0A9W9ANX7</accession>
<evidence type="ECO:0000256" key="7">
    <source>
        <dbReference type="ARBA" id="ARBA00023242"/>
    </source>
</evidence>
<comment type="function">
    <text evidence="1 8">Involved in nucleolar integrity and required for processing of the pre-rRNA for the 60S ribosome subunit.</text>
</comment>
<feature type="region of interest" description="Disordered" evidence="9">
    <location>
        <begin position="1"/>
        <end position="32"/>
    </location>
</feature>
<keyword evidence="5 8" id="KW-0698">rRNA processing</keyword>
<dbReference type="OrthoDB" id="277961at2759"/>
<protein>
    <recommendedName>
        <fullName evidence="8">rRNA-processing protein</fullName>
    </recommendedName>
</protein>
<evidence type="ECO:0000256" key="6">
    <source>
        <dbReference type="ARBA" id="ARBA00023054"/>
    </source>
</evidence>
<proteinExistence type="inferred from homology"/>
<feature type="region of interest" description="Disordered" evidence="9">
    <location>
        <begin position="85"/>
        <end position="124"/>
    </location>
</feature>
<keyword evidence="4 8" id="KW-0690">Ribosome biogenesis</keyword>
<dbReference type="AlphaFoldDB" id="A0A9W9ANX7"/>
<sequence length="124" mass="14094">MDSFPSNNDIKPLELASSSNGRVSGKTWKTARSATVRSRLPNGVKTKSWEARMEQTKKALAIKKLEKELKDEKVAETTRRREVTLARRTAAEEKRRLEEDKAKMSARKAARIRRKAGRSKKING</sequence>
<comment type="similarity">
    <text evidence="3 8">Belongs to the CGR1 family.</text>
</comment>
<organism evidence="10 11">
    <name type="scientific">Lentinula aciculospora</name>
    <dbReference type="NCBI Taxonomy" id="153920"/>
    <lineage>
        <taxon>Eukaryota</taxon>
        <taxon>Fungi</taxon>
        <taxon>Dikarya</taxon>
        <taxon>Basidiomycota</taxon>
        <taxon>Agaricomycotina</taxon>
        <taxon>Agaricomycetes</taxon>
        <taxon>Agaricomycetidae</taxon>
        <taxon>Agaricales</taxon>
        <taxon>Marasmiineae</taxon>
        <taxon>Omphalotaceae</taxon>
        <taxon>Lentinula</taxon>
    </lineage>
</organism>
<evidence type="ECO:0000256" key="8">
    <source>
        <dbReference type="RuleBase" id="RU363084"/>
    </source>
</evidence>
<evidence type="ECO:0000256" key="2">
    <source>
        <dbReference type="ARBA" id="ARBA00004604"/>
    </source>
</evidence>
<evidence type="ECO:0000256" key="1">
    <source>
        <dbReference type="ARBA" id="ARBA00004090"/>
    </source>
</evidence>
<dbReference type="Proteomes" id="UP001150266">
    <property type="component" value="Unassembled WGS sequence"/>
</dbReference>
<keyword evidence="7 8" id="KW-0539">Nucleus</keyword>
<feature type="compositionally biased region" description="Basic and acidic residues" evidence="9">
    <location>
        <begin position="85"/>
        <end position="103"/>
    </location>
</feature>
<dbReference type="GO" id="GO:0005730">
    <property type="term" value="C:nucleolus"/>
    <property type="evidence" value="ECO:0007669"/>
    <property type="project" value="UniProtKB-SubCell"/>
</dbReference>
<evidence type="ECO:0000313" key="11">
    <source>
        <dbReference type="Proteomes" id="UP001150266"/>
    </source>
</evidence>
<comment type="caution">
    <text evidence="10">The sequence shown here is derived from an EMBL/GenBank/DDBJ whole genome shotgun (WGS) entry which is preliminary data.</text>
</comment>
<dbReference type="EMBL" id="JAOTPV010000003">
    <property type="protein sequence ID" value="KAJ4485982.1"/>
    <property type="molecule type" value="Genomic_DNA"/>
</dbReference>
<name>A0A9W9ANX7_9AGAR</name>
<evidence type="ECO:0000256" key="4">
    <source>
        <dbReference type="ARBA" id="ARBA00022517"/>
    </source>
</evidence>
<dbReference type="GO" id="GO:0006364">
    <property type="term" value="P:rRNA processing"/>
    <property type="evidence" value="ECO:0007669"/>
    <property type="project" value="UniProtKB-UniRule"/>
</dbReference>
<evidence type="ECO:0000256" key="9">
    <source>
        <dbReference type="SAM" id="MobiDB-lite"/>
    </source>
</evidence>
<reference evidence="10" key="1">
    <citation type="submission" date="2022-08" db="EMBL/GenBank/DDBJ databases">
        <title>A Global Phylogenomic Analysis of the Shiitake Genus Lentinula.</title>
        <authorList>
            <consortium name="DOE Joint Genome Institute"/>
            <person name="Sierra-Patev S."/>
            <person name="Min B."/>
            <person name="Naranjo-Ortiz M."/>
            <person name="Looney B."/>
            <person name="Konkel Z."/>
            <person name="Slot J.C."/>
            <person name="Sakamoto Y."/>
            <person name="Steenwyk J.L."/>
            <person name="Rokas A."/>
            <person name="Carro J."/>
            <person name="Camarero S."/>
            <person name="Ferreira P."/>
            <person name="Molpeceres G."/>
            <person name="Ruiz-Duenas F.J."/>
            <person name="Serrano A."/>
            <person name="Henrissat B."/>
            <person name="Drula E."/>
            <person name="Hughes K.W."/>
            <person name="Mata J.L."/>
            <person name="Ishikawa N.K."/>
            <person name="Vargas-Isla R."/>
            <person name="Ushijima S."/>
            <person name="Smith C.A."/>
            <person name="Ahrendt S."/>
            <person name="Andreopoulos W."/>
            <person name="He G."/>
            <person name="Labutti K."/>
            <person name="Lipzen A."/>
            <person name="Ng V."/>
            <person name="Riley R."/>
            <person name="Sandor L."/>
            <person name="Barry K."/>
            <person name="Martinez A.T."/>
            <person name="Xiao Y."/>
            <person name="Gibbons J.G."/>
            <person name="Terashima K."/>
            <person name="Grigoriev I.V."/>
            <person name="Hibbett D.S."/>
        </authorList>
    </citation>
    <scope>NUCLEOTIDE SEQUENCE</scope>
    <source>
        <strain evidence="10">JLM2183</strain>
    </source>
</reference>